<keyword evidence="1" id="KW-0732">Signal</keyword>
<keyword evidence="4" id="KW-1185">Reference proteome</keyword>
<dbReference type="Proteomes" id="UP000238325">
    <property type="component" value="Unassembled WGS sequence"/>
</dbReference>
<evidence type="ECO:0000313" key="5">
    <source>
        <dbReference type="Proteomes" id="UP000238534"/>
    </source>
</evidence>
<feature type="signal peptide" evidence="1">
    <location>
        <begin position="1"/>
        <end position="18"/>
    </location>
</feature>
<protein>
    <submittedName>
        <fullName evidence="2">Uncharacterized protein</fullName>
    </submittedName>
</protein>
<comment type="caution">
    <text evidence="2">The sequence shown here is derived from an EMBL/GenBank/DDBJ whole genome shotgun (WGS) entry which is preliminary data.</text>
</comment>
<name>A0A2S9CYX5_CHRCI</name>
<dbReference type="OrthoDB" id="1272742at2"/>
<dbReference type="Proteomes" id="UP000238534">
    <property type="component" value="Unassembled WGS sequence"/>
</dbReference>
<evidence type="ECO:0000313" key="4">
    <source>
        <dbReference type="Proteomes" id="UP000238325"/>
    </source>
</evidence>
<gene>
    <name evidence="2" type="ORF">CQ022_05540</name>
    <name evidence="3" type="ORF">CQ033_07445</name>
</gene>
<evidence type="ECO:0000313" key="3">
    <source>
        <dbReference type="EMBL" id="PRB90558.1"/>
    </source>
</evidence>
<sequence length="145" mass="16693">MKKLLYLFLVFFSGVLLAQKNTHVKFAVYNNAIGTDTMFDLYKSSIEKVNVFKTQASLPSHLKKFDYLADHGLIEIKFKKNAGFPDSLSLEMLNEQNNLPKDRPVFIEGYQFNDTTCLVYNDMIGNIELKDTNGQQYIHISTIRN</sequence>
<evidence type="ECO:0000256" key="1">
    <source>
        <dbReference type="SAM" id="SignalP"/>
    </source>
</evidence>
<dbReference type="AlphaFoldDB" id="A0A2S9CYX5"/>
<dbReference type="RefSeq" id="WP_105681974.1">
    <property type="nucleotide sequence ID" value="NZ_JBBGZD010000001.1"/>
</dbReference>
<evidence type="ECO:0000313" key="2">
    <source>
        <dbReference type="EMBL" id="PRB85718.1"/>
    </source>
</evidence>
<organism evidence="2 5">
    <name type="scientific">Chryseobacterium culicis</name>
    <dbReference type="NCBI Taxonomy" id="680127"/>
    <lineage>
        <taxon>Bacteria</taxon>
        <taxon>Pseudomonadati</taxon>
        <taxon>Bacteroidota</taxon>
        <taxon>Flavobacteriia</taxon>
        <taxon>Flavobacteriales</taxon>
        <taxon>Weeksellaceae</taxon>
        <taxon>Chryseobacterium group</taxon>
        <taxon>Chryseobacterium</taxon>
    </lineage>
</organism>
<reference evidence="4 5" key="1">
    <citation type="submission" date="2017-09" db="EMBL/GenBank/DDBJ databases">
        <title>Genomic, metabolic, and phenotypic characteristics of bacterial isolates from the natural microbiome of the model nematode Caenorhabditis elegans.</title>
        <authorList>
            <person name="Zimmermann J."/>
            <person name="Obeng N."/>
            <person name="Yang W."/>
            <person name="Obeng O."/>
            <person name="Kissoyan K."/>
            <person name="Pees B."/>
            <person name="Dirksen P."/>
            <person name="Hoppner M."/>
            <person name="Franke A."/>
            <person name="Rosenstiel P."/>
            <person name="Leippe M."/>
            <person name="Dierking K."/>
            <person name="Kaleta C."/>
            <person name="Schulenburg H."/>
        </authorList>
    </citation>
    <scope>NUCLEOTIDE SEQUENCE [LARGE SCALE GENOMIC DNA]</scope>
    <source>
        <strain evidence="2 5">MYb25</strain>
        <strain evidence="3 4">MYb44</strain>
    </source>
</reference>
<dbReference type="EMBL" id="PCPH01000002">
    <property type="protein sequence ID" value="PRB90558.1"/>
    <property type="molecule type" value="Genomic_DNA"/>
</dbReference>
<proteinExistence type="predicted"/>
<feature type="chain" id="PRO_5015587255" evidence="1">
    <location>
        <begin position="19"/>
        <end position="145"/>
    </location>
</feature>
<accession>A0A2S9CYX5</accession>
<dbReference type="EMBL" id="PCPP01000001">
    <property type="protein sequence ID" value="PRB85718.1"/>
    <property type="molecule type" value="Genomic_DNA"/>
</dbReference>